<evidence type="ECO:0008006" key="3">
    <source>
        <dbReference type="Google" id="ProtNLM"/>
    </source>
</evidence>
<protein>
    <recommendedName>
        <fullName evidence="3">Endonuclease/exonuclease/phosphatase domain-containing protein</fullName>
    </recommendedName>
</protein>
<dbReference type="AlphaFoldDB" id="A0AAW1IMZ3"/>
<dbReference type="Gene3D" id="3.60.10.10">
    <property type="entry name" value="Endonuclease/exonuclease/phosphatase"/>
    <property type="match status" value="1"/>
</dbReference>
<dbReference type="Proteomes" id="UP001443914">
    <property type="component" value="Unassembled WGS sequence"/>
</dbReference>
<sequence>MNNYSPLHLPLTRYSLIPPSQLLFVPSPTDTPLMTLVLPLAYKMEMEIDVVLPPKSITPELLLEVNVTPRVMRVLNKISEVFLSSVPFTPTIFMDRYPNQLSRQPALSLMTWNVQGAASPAFLTMLKELIRVNKPHVLALVETHISGASAQRICDKINFGGMTRVEAEGFSGVIWLFLAS</sequence>
<dbReference type="PANTHER" id="PTHR35218:SF9">
    <property type="entry name" value="ENDONUCLEASE_EXONUCLEASE_PHOSPHATASE DOMAIN-CONTAINING PROTEIN"/>
    <property type="match status" value="1"/>
</dbReference>
<organism evidence="1 2">
    <name type="scientific">Saponaria officinalis</name>
    <name type="common">Common soapwort</name>
    <name type="synonym">Lychnis saponaria</name>
    <dbReference type="NCBI Taxonomy" id="3572"/>
    <lineage>
        <taxon>Eukaryota</taxon>
        <taxon>Viridiplantae</taxon>
        <taxon>Streptophyta</taxon>
        <taxon>Embryophyta</taxon>
        <taxon>Tracheophyta</taxon>
        <taxon>Spermatophyta</taxon>
        <taxon>Magnoliopsida</taxon>
        <taxon>eudicotyledons</taxon>
        <taxon>Gunneridae</taxon>
        <taxon>Pentapetalae</taxon>
        <taxon>Caryophyllales</taxon>
        <taxon>Caryophyllaceae</taxon>
        <taxon>Caryophylleae</taxon>
        <taxon>Saponaria</taxon>
    </lineage>
</organism>
<dbReference type="EMBL" id="JBDFQZ010000009">
    <property type="protein sequence ID" value="KAK9690736.1"/>
    <property type="molecule type" value="Genomic_DNA"/>
</dbReference>
<proteinExistence type="predicted"/>
<reference evidence="1" key="1">
    <citation type="submission" date="2024-03" db="EMBL/GenBank/DDBJ databases">
        <title>WGS assembly of Saponaria officinalis var. Norfolk2.</title>
        <authorList>
            <person name="Jenkins J."/>
            <person name="Shu S."/>
            <person name="Grimwood J."/>
            <person name="Barry K."/>
            <person name="Goodstein D."/>
            <person name="Schmutz J."/>
            <person name="Leebens-Mack J."/>
            <person name="Osbourn A."/>
        </authorList>
    </citation>
    <scope>NUCLEOTIDE SEQUENCE [LARGE SCALE GENOMIC DNA]</scope>
    <source>
        <strain evidence="1">JIC</strain>
    </source>
</reference>
<dbReference type="SUPFAM" id="SSF56219">
    <property type="entry name" value="DNase I-like"/>
    <property type="match status" value="1"/>
</dbReference>
<name>A0AAW1IMZ3_SAPOF</name>
<comment type="caution">
    <text evidence="1">The sequence shown here is derived from an EMBL/GenBank/DDBJ whole genome shotgun (WGS) entry which is preliminary data.</text>
</comment>
<dbReference type="PANTHER" id="PTHR35218">
    <property type="entry name" value="RNASE H DOMAIN-CONTAINING PROTEIN"/>
    <property type="match status" value="1"/>
</dbReference>
<evidence type="ECO:0000313" key="1">
    <source>
        <dbReference type="EMBL" id="KAK9690736.1"/>
    </source>
</evidence>
<keyword evidence="2" id="KW-1185">Reference proteome</keyword>
<evidence type="ECO:0000313" key="2">
    <source>
        <dbReference type="Proteomes" id="UP001443914"/>
    </source>
</evidence>
<gene>
    <name evidence="1" type="ORF">RND81_09G150600</name>
</gene>
<accession>A0AAW1IMZ3</accession>
<dbReference type="InterPro" id="IPR036691">
    <property type="entry name" value="Endo/exonu/phosph_ase_sf"/>
</dbReference>